<dbReference type="Proteomes" id="UP001594288">
    <property type="component" value="Unassembled WGS sequence"/>
</dbReference>
<dbReference type="CDD" id="cd08267">
    <property type="entry name" value="MDR1"/>
    <property type="match status" value="1"/>
</dbReference>
<dbReference type="SUPFAM" id="SSF51735">
    <property type="entry name" value="NAD(P)-binding Rossmann-fold domains"/>
    <property type="match status" value="1"/>
</dbReference>
<dbReference type="InterPro" id="IPR052733">
    <property type="entry name" value="Chloroplast_QOR"/>
</dbReference>
<dbReference type="Gene3D" id="3.40.50.720">
    <property type="entry name" value="NAD(P)-binding Rossmann-like Domain"/>
    <property type="match status" value="1"/>
</dbReference>
<dbReference type="PANTHER" id="PTHR44013">
    <property type="entry name" value="ZINC-TYPE ALCOHOL DEHYDROGENASE-LIKE PROTEIN C16A3.02C"/>
    <property type="match status" value="1"/>
</dbReference>
<proteinExistence type="predicted"/>
<comment type="caution">
    <text evidence="1">The sequence shown here is derived from an EMBL/GenBank/DDBJ whole genome shotgun (WGS) entry which is preliminary data.</text>
</comment>
<evidence type="ECO:0000313" key="2">
    <source>
        <dbReference type="Proteomes" id="UP001594288"/>
    </source>
</evidence>
<evidence type="ECO:0000313" key="1">
    <source>
        <dbReference type="EMBL" id="MFC1799398.1"/>
    </source>
</evidence>
<organism evidence="1 2">
    <name type="scientific">Eiseniibacteriota bacterium</name>
    <dbReference type="NCBI Taxonomy" id="2212470"/>
    <lineage>
        <taxon>Bacteria</taxon>
        <taxon>Candidatus Eiseniibacteriota</taxon>
    </lineage>
</organism>
<name>A0ABV6YMV3_UNCEI</name>
<accession>A0ABV6YMV3</accession>
<reference evidence="1 2" key="1">
    <citation type="submission" date="2024-09" db="EMBL/GenBank/DDBJ databases">
        <authorList>
            <person name="D'Angelo T."/>
        </authorList>
    </citation>
    <scope>NUCLEOTIDE SEQUENCE [LARGE SCALE GENOMIC DNA]</scope>
    <source>
        <strain evidence="1">SAG AM-311-F02</strain>
    </source>
</reference>
<gene>
    <name evidence="1" type="ORF">ACFL2Z_00590</name>
</gene>
<sequence length="177" mass="19540">MHLLRKAKLRSGQKILINGGSGSVGTFAVQIARYLGAEVTGVCSMANLELVKSLGAHEVIDYTKEDFTQSGRTYDAIFDAVMKTSFSRCERSLKQGGAYITVDYPILQALWTSMIGSKRVVFGTFKNSAENLVFLREIIEAGKLRSVIDKCYPLEETPEAHRYVDTGHKKGNVVITV</sequence>
<dbReference type="EMBL" id="JBHPEI010000004">
    <property type="protein sequence ID" value="MFC1799398.1"/>
    <property type="molecule type" value="Genomic_DNA"/>
</dbReference>
<dbReference type="Gene3D" id="3.90.180.10">
    <property type="entry name" value="Medium-chain alcohol dehydrogenases, catalytic domain"/>
    <property type="match status" value="1"/>
</dbReference>
<protein>
    <submittedName>
        <fullName evidence="1">NAD(P)-dependent alcohol dehydrogenase</fullName>
    </submittedName>
</protein>
<dbReference type="InterPro" id="IPR036291">
    <property type="entry name" value="NAD(P)-bd_dom_sf"/>
</dbReference>
<dbReference type="PANTHER" id="PTHR44013:SF1">
    <property type="entry name" value="ZINC-TYPE ALCOHOL DEHYDROGENASE-LIKE PROTEIN C16A3.02C"/>
    <property type="match status" value="1"/>
</dbReference>
<keyword evidence="2" id="KW-1185">Reference proteome</keyword>
<dbReference type="Pfam" id="PF13602">
    <property type="entry name" value="ADH_zinc_N_2"/>
    <property type="match status" value="1"/>
</dbReference>